<name>A0A1H6MQA1_9GAMM</name>
<feature type="domain" description="Calx-beta" evidence="7">
    <location>
        <begin position="454"/>
        <end position="555"/>
    </location>
</feature>
<dbReference type="Gene3D" id="3.40.390.10">
    <property type="entry name" value="Collagenase (Catalytic Domain)"/>
    <property type="match status" value="1"/>
</dbReference>
<evidence type="ECO:0000256" key="2">
    <source>
        <dbReference type="ARBA" id="ARBA00022737"/>
    </source>
</evidence>
<keyword evidence="1 6" id="KW-0732">Signal</keyword>
<dbReference type="InterPro" id="IPR051171">
    <property type="entry name" value="CaCA"/>
</dbReference>
<dbReference type="InterPro" id="IPR024079">
    <property type="entry name" value="MetalloPept_cat_dom_sf"/>
</dbReference>
<dbReference type="GO" id="GO:0016020">
    <property type="term" value="C:membrane"/>
    <property type="evidence" value="ECO:0007669"/>
    <property type="project" value="InterPro"/>
</dbReference>
<evidence type="ECO:0000256" key="3">
    <source>
        <dbReference type="ARBA" id="ARBA00022837"/>
    </source>
</evidence>
<dbReference type="GO" id="GO:0008237">
    <property type="term" value="F:metallopeptidase activity"/>
    <property type="evidence" value="ECO:0007669"/>
    <property type="project" value="InterPro"/>
</dbReference>
<feature type="signal peptide" evidence="6">
    <location>
        <begin position="1"/>
        <end position="26"/>
    </location>
</feature>
<dbReference type="PANTHER" id="PTHR11878">
    <property type="entry name" value="SODIUM/CALCIUM EXCHANGER"/>
    <property type="match status" value="1"/>
</dbReference>
<keyword evidence="4" id="KW-0406">Ion transport</keyword>
<dbReference type="InterPro" id="IPR003644">
    <property type="entry name" value="Calx_beta"/>
</dbReference>
<evidence type="ECO:0000313" key="8">
    <source>
        <dbReference type="EMBL" id="SEI00107.1"/>
    </source>
</evidence>
<dbReference type="GO" id="GO:0030001">
    <property type="term" value="P:metal ion transport"/>
    <property type="evidence" value="ECO:0007669"/>
    <property type="project" value="TreeGrafter"/>
</dbReference>
<dbReference type="SMART" id="SM00237">
    <property type="entry name" value="Calx_beta"/>
    <property type="match status" value="2"/>
</dbReference>
<keyword evidence="2" id="KW-0677">Repeat</keyword>
<keyword evidence="4" id="KW-0813">Transport</keyword>
<dbReference type="SUPFAM" id="SSF55486">
    <property type="entry name" value="Metalloproteases ('zincins'), catalytic domain"/>
    <property type="match status" value="1"/>
</dbReference>
<dbReference type="Gene3D" id="2.60.40.2030">
    <property type="match status" value="2"/>
</dbReference>
<keyword evidence="3" id="KW-0106">Calcium</keyword>
<evidence type="ECO:0000259" key="7">
    <source>
        <dbReference type="SMART" id="SM00237"/>
    </source>
</evidence>
<dbReference type="Pfam" id="PF03160">
    <property type="entry name" value="Calx-beta"/>
    <property type="match status" value="2"/>
</dbReference>
<dbReference type="EMBL" id="FNXF01000010">
    <property type="protein sequence ID" value="SEI00107.1"/>
    <property type="molecule type" value="Genomic_DNA"/>
</dbReference>
<evidence type="ECO:0000256" key="6">
    <source>
        <dbReference type="SAM" id="SignalP"/>
    </source>
</evidence>
<dbReference type="Proteomes" id="UP000199371">
    <property type="component" value="Unassembled WGS sequence"/>
</dbReference>
<feature type="region of interest" description="Disordered" evidence="5">
    <location>
        <begin position="572"/>
        <end position="600"/>
    </location>
</feature>
<evidence type="ECO:0000256" key="5">
    <source>
        <dbReference type="SAM" id="MobiDB-lite"/>
    </source>
</evidence>
<dbReference type="GO" id="GO:0007154">
    <property type="term" value="P:cell communication"/>
    <property type="evidence" value="ECO:0007669"/>
    <property type="project" value="InterPro"/>
</dbReference>
<dbReference type="AlphaFoldDB" id="A0A1H6MQA1"/>
<sequence length="641" mass="68792">MLNLQNFKLKALAASTLAVTSVTAIAQTHEYSARCGHDILSNSLIKNIGKSRFDAAMLKKAAPLTDGAVRTASALFSSENFVDVIVYVHPTYIDDLSEPFRFDQSNKPIENGAQFMHNRVLEQFDKLNAALATNNVNARYRVAYIHLLDVELPEVGNTAALYDEFGEIAQCTTGDWLDFAPEFCNTPVYQAAYALYSQSGADTFHYLRSVRDSGSNIVGLGGFFSGSATYDDYAVSFKSMVTNGDDQWNIDKYLAQYGSITIHEVGHVLGANHPNEDFDGKGHQAHFCGELSAGSNFKKQTVMASGDTHLFFSDPAVEIQGEACGIAGVADNSDAVRTNAPLLASVADKVAVSSSFEFTQNTMVVDSGSGKHTFRIQRTGDLTQPISLALMAVDNTAWELRDFNFGWQEVTFAAGETYADVPFTVLERDGKHTDTQFAVKMMYASAGDISTEQMQVNIQSTNPPMIGSVSLAQSTYSVVENAGTVILTINRSNGVDGEAEVSVKTRNQTAIAGSDYTAVDTQLTLADGQESATVTVNVINNSTSQGSRTFAVDIAPITEGLTFGTTTATVTITDDEVPPSSGGGSDGSDGGTGGADSGESGGGSIGLFTTLFGLLLLFRRKFTNQFHNERHKKNGRYRSAL</sequence>
<keyword evidence="9" id="KW-1185">Reference proteome</keyword>
<organism evidence="8 9">
    <name type="scientific">Rheinheimera pacifica</name>
    <dbReference type="NCBI Taxonomy" id="173990"/>
    <lineage>
        <taxon>Bacteria</taxon>
        <taxon>Pseudomonadati</taxon>
        <taxon>Pseudomonadota</taxon>
        <taxon>Gammaproteobacteria</taxon>
        <taxon>Chromatiales</taxon>
        <taxon>Chromatiaceae</taxon>
        <taxon>Rheinheimera</taxon>
    </lineage>
</organism>
<feature type="compositionally biased region" description="Gly residues" evidence="5">
    <location>
        <begin position="581"/>
        <end position="600"/>
    </location>
</feature>
<feature type="domain" description="Calx-beta" evidence="7">
    <location>
        <begin position="344"/>
        <end position="442"/>
    </location>
</feature>
<protein>
    <submittedName>
        <fullName evidence="8">Metallo-peptidase family M12B Reprolysin-like</fullName>
    </submittedName>
</protein>
<reference evidence="9" key="1">
    <citation type="submission" date="2016-10" db="EMBL/GenBank/DDBJ databases">
        <authorList>
            <person name="Varghese N."/>
            <person name="Submissions S."/>
        </authorList>
    </citation>
    <scope>NUCLEOTIDE SEQUENCE [LARGE SCALE GENOMIC DNA]</scope>
    <source>
        <strain evidence="9">DSM 17616</strain>
    </source>
</reference>
<gene>
    <name evidence="8" type="ORF">SAMN05660691_02730</name>
</gene>
<feature type="chain" id="PRO_5011760103" evidence="6">
    <location>
        <begin position="27"/>
        <end position="641"/>
    </location>
</feature>
<dbReference type="PANTHER" id="PTHR11878:SF65">
    <property type="entry name" value="NA_CA-EXCHANGE PROTEIN, ISOFORM G"/>
    <property type="match status" value="1"/>
</dbReference>
<evidence type="ECO:0000313" key="9">
    <source>
        <dbReference type="Proteomes" id="UP000199371"/>
    </source>
</evidence>
<evidence type="ECO:0000256" key="4">
    <source>
        <dbReference type="ARBA" id="ARBA00023065"/>
    </source>
</evidence>
<accession>A0A1H6MQA1</accession>
<proteinExistence type="predicted"/>
<dbReference type="SUPFAM" id="SSF141072">
    <property type="entry name" value="CalX-like"/>
    <property type="match status" value="2"/>
</dbReference>
<evidence type="ECO:0000256" key="1">
    <source>
        <dbReference type="ARBA" id="ARBA00022729"/>
    </source>
</evidence>
<dbReference type="InterPro" id="IPR038081">
    <property type="entry name" value="CalX-like_sf"/>
</dbReference>
<dbReference type="STRING" id="173990.SAMN05660691_02730"/>